<keyword evidence="2" id="KW-1185">Reference proteome</keyword>
<dbReference type="AlphaFoldDB" id="W4VM84"/>
<sequence length="231" mass="26088">MEELDKKVYQEPVNARIDNNGVIVPEHVGYKLDQQKFKERFYTSFFENKSASMEVPLLKIHPNVDTELLANIRTQRIGQYVTHFNPNNKERSHNILLSSEAINNHVVFPGKTFSFNRVVGKRTKERGYLQAPVIVKGEIAEDIGGGICQVSSTLFNAVDQAGVQIIERFSHSKSVPYVPPGRDATVSWYGPDFTFKNNLNQPLLIQSKIVDGKVIISIYSSDMVDSSEHFS</sequence>
<dbReference type="RefSeq" id="WP_052000618.1">
    <property type="nucleotide sequence ID" value="NZ_BAVS01000022.1"/>
</dbReference>
<dbReference type="STRING" id="1298598.JCM21714_3469"/>
<gene>
    <name evidence="1" type="ORF">JCM21714_3469</name>
</gene>
<dbReference type="PANTHER" id="PTHR35788:SF1">
    <property type="entry name" value="EXPORTED PROTEIN"/>
    <property type="match status" value="1"/>
</dbReference>
<accession>W4VM84</accession>
<evidence type="ECO:0000313" key="1">
    <source>
        <dbReference type="EMBL" id="GAE94322.1"/>
    </source>
</evidence>
<dbReference type="Proteomes" id="UP000019102">
    <property type="component" value="Unassembled WGS sequence"/>
</dbReference>
<dbReference type="EMBL" id="BAVS01000022">
    <property type="protein sequence ID" value="GAE94322.1"/>
    <property type="molecule type" value="Genomic_DNA"/>
</dbReference>
<dbReference type="eggNOG" id="COG2720">
    <property type="taxonomic scope" value="Bacteria"/>
</dbReference>
<dbReference type="PANTHER" id="PTHR35788">
    <property type="entry name" value="EXPORTED PROTEIN-RELATED"/>
    <property type="match status" value="1"/>
</dbReference>
<proteinExistence type="predicted"/>
<comment type="caution">
    <text evidence="1">The sequence shown here is derived from an EMBL/GenBank/DDBJ whole genome shotgun (WGS) entry which is preliminary data.</text>
</comment>
<evidence type="ECO:0000313" key="2">
    <source>
        <dbReference type="Proteomes" id="UP000019102"/>
    </source>
</evidence>
<reference evidence="1 2" key="1">
    <citation type="journal article" date="2014" name="Genome Announc.">
        <title>Draft Genome Sequence of the Boron-Tolerant and Moderately Halotolerant Bacterium Gracilibacillus boraciitolerans JCM 21714T.</title>
        <authorList>
            <person name="Ahmed I."/>
            <person name="Oshima K."/>
            <person name="Suda W."/>
            <person name="Kitamura K."/>
            <person name="Iida T."/>
            <person name="Ohmori Y."/>
            <person name="Fujiwara T."/>
            <person name="Hattori M."/>
            <person name="Ohkuma M."/>
        </authorList>
    </citation>
    <scope>NUCLEOTIDE SEQUENCE [LARGE SCALE GENOMIC DNA]</scope>
    <source>
        <strain evidence="1 2">JCM 21714</strain>
    </source>
</reference>
<dbReference type="InterPro" id="IPR052913">
    <property type="entry name" value="Glycopeptide_resist_protein"/>
</dbReference>
<dbReference type="Pfam" id="PF04294">
    <property type="entry name" value="VanW"/>
    <property type="match status" value="1"/>
</dbReference>
<organism evidence="1 2">
    <name type="scientific">Gracilibacillus boraciitolerans JCM 21714</name>
    <dbReference type="NCBI Taxonomy" id="1298598"/>
    <lineage>
        <taxon>Bacteria</taxon>
        <taxon>Bacillati</taxon>
        <taxon>Bacillota</taxon>
        <taxon>Bacilli</taxon>
        <taxon>Bacillales</taxon>
        <taxon>Bacillaceae</taxon>
        <taxon>Gracilibacillus</taxon>
    </lineage>
</organism>
<name>W4VM84_9BACI</name>
<protein>
    <submittedName>
        <fullName evidence="1">Vancomycin B-type resistance protein VanW</fullName>
    </submittedName>
</protein>
<dbReference type="InterPro" id="IPR007391">
    <property type="entry name" value="Vancomycin_resist_VanW"/>
</dbReference>